<evidence type="ECO:0000256" key="1">
    <source>
        <dbReference type="ARBA" id="ARBA00004651"/>
    </source>
</evidence>
<dbReference type="Proteomes" id="UP000214649">
    <property type="component" value="Unassembled WGS sequence"/>
</dbReference>
<feature type="transmembrane region" description="Helical" evidence="6">
    <location>
        <begin position="184"/>
        <end position="204"/>
    </location>
</feature>
<reference evidence="7 8" key="1">
    <citation type="submission" date="2017-07" db="EMBL/GenBank/DDBJ databases">
        <authorList>
            <person name="Sun Z.S."/>
            <person name="Albrecht U."/>
            <person name="Echele G."/>
            <person name="Lee C.C."/>
        </authorList>
    </citation>
    <scope>NUCLEOTIDE SEQUENCE [LARGE SCALE GENOMIC DNA]</scope>
    <source>
        <strain evidence="7 8">AR3</strain>
    </source>
</reference>
<dbReference type="InterPro" id="IPR050833">
    <property type="entry name" value="Poly_Biosynth_Transport"/>
</dbReference>
<dbReference type="AlphaFoldDB" id="A0A239RAX5"/>
<sequence>MNRRKKFIYNSFSSIIKQFVGLLSTLILPRLMLVTYGSDINGLVSSIGQFLSLISIFDAGMGVVIEASLYKPLSQKNSNGISKVLASGKKFYNKLVVLLFFYVLAISVLYPSFAKENFSFLFCFTLVWAISVNSFGQYYFGVLNGVLLSADQRGYVFNWIYTFATVANTVASIILIKIGASIHVVKFVSSLVFLMRPILLALYVKKNYKINWNERYSTEPIKQKWNGFAQHIATIVVGNTDIVVLTIFATLKDVSIYSIYMLVVNGLKELINSSMGGVKSLFGDMLAKKEYDKLQKFFKVVELTIHCFVMFVYTVAAILIVPFVRVYTKGINDANYVNIVFGFLICLAYAIYCLRFPYNTLIMSAGHFKETQDSAVIEAVINIVVSVLLVWKFGLIGVAVGTLVAMLYRMFYLFVYSNKKILQISNFSSIKLLVFDLVFFVISILVMKKTSLMVSQSYIEWMLLSIKSVLLVCPIMIVLVLLFFRQELRLLYFYKKGKLG</sequence>
<feature type="transmembrane region" description="Helical" evidence="6">
    <location>
        <begin position="336"/>
        <end position="354"/>
    </location>
</feature>
<evidence type="ECO:0000256" key="6">
    <source>
        <dbReference type="SAM" id="Phobius"/>
    </source>
</evidence>
<feature type="transmembrane region" description="Helical" evidence="6">
    <location>
        <begin position="397"/>
        <end position="416"/>
    </location>
</feature>
<evidence type="ECO:0000256" key="4">
    <source>
        <dbReference type="ARBA" id="ARBA00022989"/>
    </source>
</evidence>
<dbReference type="PANTHER" id="PTHR30250:SF26">
    <property type="entry name" value="PSMA PROTEIN"/>
    <property type="match status" value="1"/>
</dbReference>
<evidence type="ECO:0000256" key="5">
    <source>
        <dbReference type="ARBA" id="ARBA00023136"/>
    </source>
</evidence>
<evidence type="ECO:0000256" key="2">
    <source>
        <dbReference type="ARBA" id="ARBA00022475"/>
    </source>
</evidence>
<dbReference type="EMBL" id="FZRA01000002">
    <property type="protein sequence ID" value="SNU07576.1"/>
    <property type="molecule type" value="Genomic_DNA"/>
</dbReference>
<comment type="subcellular location">
    <subcellularLocation>
        <location evidence="1">Cell membrane</location>
        <topology evidence="1">Multi-pass membrane protein</topology>
    </subcellularLocation>
</comment>
<feature type="transmembrane region" description="Helical" evidence="6">
    <location>
        <begin position="47"/>
        <end position="70"/>
    </location>
</feature>
<evidence type="ECO:0000256" key="3">
    <source>
        <dbReference type="ARBA" id="ARBA00022692"/>
    </source>
</evidence>
<feature type="transmembrane region" description="Helical" evidence="6">
    <location>
        <begin position="7"/>
        <end position="27"/>
    </location>
</feature>
<feature type="transmembrane region" description="Helical" evidence="6">
    <location>
        <begin position="91"/>
        <end position="113"/>
    </location>
</feature>
<dbReference type="RefSeq" id="WP_159458105.1">
    <property type="nucleotide sequence ID" value="NZ_FZRA01000002.1"/>
</dbReference>
<feature type="transmembrane region" description="Helical" evidence="6">
    <location>
        <begin position="303"/>
        <end position="324"/>
    </location>
</feature>
<keyword evidence="5 6" id="KW-0472">Membrane</keyword>
<evidence type="ECO:0000313" key="8">
    <source>
        <dbReference type="Proteomes" id="UP000214649"/>
    </source>
</evidence>
<name>A0A239RAX5_STREI</name>
<dbReference type="GO" id="GO:0005886">
    <property type="term" value="C:plasma membrane"/>
    <property type="evidence" value="ECO:0007669"/>
    <property type="project" value="UniProtKB-SubCell"/>
</dbReference>
<feature type="transmembrane region" description="Helical" evidence="6">
    <location>
        <begin position="428"/>
        <end position="446"/>
    </location>
</feature>
<dbReference type="PANTHER" id="PTHR30250">
    <property type="entry name" value="PST FAMILY PREDICTED COLANIC ACID TRANSPORTER"/>
    <property type="match status" value="1"/>
</dbReference>
<gene>
    <name evidence="7" type="ORF">SAMN05216470_1018</name>
</gene>
<feature type="transmembrane region" description="Helical" evidence="6">
    <location>
        <begin position="155"/>
        <end position="178"/>
    </location>
</feature>
<keyword evidence="3 6" id="KW-0812">Transmembrane</keyword>
<feature type="transmembrane region" description="Helical" evidence="6">
    <location>
        <begin position="119"/>
        <end position="143"/>
    </location>
</feature>
<keyword evidence="4 6" id="KW-1133">Transmembrane helix</keyword>
<proteinExistence type="predicted"/>
<protein>
    <submittedName>
        <fullName evidence="7">Membrane protein involved in the export of O-antigen and teichoic acid</fullName>
    </submittedName>
</protein>
<accession>A0A239RAX5</accession>
<feature type="transmembrane region" description="Helical" evidence="6">
    <location>
        <begin position="458"/>
        <end position="484"/>
    </location>
</feature>
<organism evidence="7 8">
    <name type="scientific">Streptococcus equinus</name>
    <name type="common">Streptococcus bovis</name>
    <dbReference type="NCBI Taxonomy" id="1335"/>
    <lineage>
        <taxon>Bacteria</taxon>
        <taxon>Bacillati</taxon>
        <taxon>Bacillota</taxon>
        <taxon>Bacilli</taxon>
        <taxon>Lactobacillales</taxon>
        <taxon>Streptococcaceae</taxon>
        <taxon>Streptococcus</taxon>
    </lineage>
</organism>
<evidence type="ECO:0000313" key="7">
    <source>
        <dbReference type="EMBL" id="SNU07576.1"/>
    </source>
</evidence>
<keyword evidence="2" id="KW-1003">Cell membrane</keyword>